<evidence type="ECO:0000313" key="2">
    <source>
        <dbReference type="EMBL" id="QNO15537.1"/>
    </source>
</evidence>
<dbReference type="KEGG" id="acae:HYG86_12535"/>
<dbReference type="SUPFAM" id="SSF55729">
    <property type="entry name" value="Acyl-CoA N-acyltransferases (Nat)"/>
    <property type="match status" value="1"/>
</dbReference>
<dbReference type="PROSITE" id="PS51186">
    <property type="entry name" value="GNAT"/>
    <property type="match status" value="1"/>
</dbReference>
<dbReference type="Proteomes" id="UP000516160">
    <property type="component" value="Chromosome"/>
</dbReference>
<reference evidence="2 3" key="1">
    <citation type="submission" date="2020-07" db="EMBL/GenBank/DDBJ databases">
        <title>Alkalicella. sp. LB2 genome.</title>
        <authorList>
            <person name="Postec A."/>
            <person name="Quemeneur M."/>
        </authorList>
    </citation>
    <scope>NUCLEOTIDE SEQUENCE [LARGE SCALE GENOMIC DNA]</scope>
    <source>
        <strain evidence="2 3">LB2</strain>
    </source>
</reference>
<dbReference type="GO" id="GO:0016747">
    <property type="term" value="F:acyltransferase activity, transferring groups other than amino-acyl groups"/>
    <property type="evidence" value="ECO:0007669"/>
    <property type="project" value="InterPro"/>
</dbReference>
<protein>
    <submittedName>
        <fullName evidence="2">GNAT family N-acetyltransferase</fullName>
    </submittedName>
</protein>
<dbReference type="InterPro" id="IPR016181">
    <property type="entry name" value="Acyl_CoA_acyltransferase"/>
</dbReference>
<keyword evidence="3" id="KW-1185">Reference proteome</keyword>
<evidence type="ECO:0000313" key="3">
    <source>
        <dbReference type="Proteomes" id="UP000516160"/>
    </source>
</evidence>
<dbReference type="AlphaFoldDB" id="A0A7G9WA25"/>
<accession>A0A7G9WA25</accession>
<dbReference type="EMBL" id="CP058559">
    <property type="protein sequence ID" value="QNO15537.1"/>
    <property type="molecule type" value="Genomic_DNA"/>
</dbReference>
<sequence length="280" mass="31505">MEVIKYTCPKEFFDLVEEYLLADEVINNLPLGILYNLVKNQQNLKGQPFLAAVTDNGQLELVMIKTGNNNLVVHGEGAKLKEAIICAMDYIVDNKVPIPGVIGLREVADNFAKLWSEKDLSPVKIDMEQLIYKLDRVNPIKYSEGNIRLAMDDDIELLTQWIYEFMKEALGADNKAHAQNFVEISIKDSSLYIWEDQGPVSLAKKTRPTKNGIVINSVYTPKDKRGKGYASSCVASLSQLLLDEGYQFCSLYTDLSNPTSNKIYTEIGYVPIAESVVYKF</sequence>
<keyword evidence="2" id="KW-0808">Transferase</keyword>
<feature type="domain" description="N-acetyltransferase" evidence="1">
    <location>
        <begin position="145"/>
        <end position="280"/>
    </location>
</feature>
<dbReference type="RefSeq" id="WP_213165910.1">
    <property type="nucleotide sequence ID" value="NZ_CP058559.1"/>
</dbReference>
<proteinExistence type="predicted"/>
<dbReference type="Gene3D" id="3.40.630.30">
    <property type="match status" value="1"/>
</dbReference>
<evidence type="ECO:0000259" key="1">
    <source>
        <dbReference type="PROSITE" id="PS51186"/>
    </source>
</evidence>
<name>A0A7G9WA25_ALKCA</name>
<dbReference type="InterPro" id="IPR013653">
    <property type="entry name" value="GCN5-like_dom"/>
</dbReference>
<gene>
    <name evidence="2" type="ORF">HYG86_12535</name>
</gene>
<organism evidence="2 3">
    <name type="scientific">Alkalicella caledoniensis</name>
    <dbReference type="NCBI Taxonomy" id="2731377"/>
    <lineage>
        <taxon>Bacteria</taxon>
        <taxon>Bacillati</taxon>
        <taxon>Bacillota</taxon>
        <taxon>Clostridia</taxon>
        <taxon>Eubacteriales</taxon>
        <taxon>Proteinivoracaceae</taxon>
        <taxon>Alkalicella</taxon>
    </lineage>
</organism>
<dbReference type="Pfam" id="PF08445">
    <property type="entry name" value="FR47"/>
    <property type="match status" value="1"/>
</dbReference>
<dbReference type="InterPro" id="IPR000182">
    <property type="entry name" value="GNAT_dom"/>
</dbReference>